<protein>
    <submittedName>
        <fullName evidence="2">Uncharacterized protein</fullName>
    </submittedName>
</protein>
<evidence type="ECO:0000256" key="1">
    <source>
        <dbReference type="SAM" id="MobiDB-lite"/>
    </source>
</evidence>
<gene>
    <name evidence="2" type="ORF">K444DRAFT_291143</name>
</gene>
<dbReference type="GeneID" id="36579742"/>
<name>A0A2J6SFR1_9HELO</name>
<accession>A0A2J6SFR1</accession>
<feature type="region of interest" description="Disordered" evidence="1">
    <location>
        <begin position="1"/>
        <end position="21"/>
    </location>
</feature>
<proteinExistence type="predicted"/>
<keyword evidence="3" id="KW-1185">Reference proteome</keyword>
<dbReference type="Proteomes" id="UP000235371">
    <property type="component" value="Unassembled WGS sequence"/>
</dbReference>
<dbReference type="RefSeq" id="XP_024726494.1">
    <property type="nucleotide sequence ID" value="XM_024871660.1"/>
</dbReference>
<dbReference type="EMBL" id="KZ613920">
    <property type="protein sequence ID" value="PMD49590.1"/>
    <property type="molecule type" value="Genomic_DNA"/>
</dbReference>
<organism evidence="2 3">
    <name type="scientific">Hyaloscypha bicolor E</name>
    <dbReference type="NCBI Taxonomy" id="1095630"/>
    <lineage>
        <taxon>Eukaryota</taxon>
        <taxon>Fungi</taxon>
        <taxon>Dikarya</taxon>
        <taxon>Ascomycota</taxon>
        <taxon>Pezizomycotina</taxon>
        <taxon>Leotiomycetes</taxon>
        <taxon>Helotiales</taxon>
        <taxon>Hyaloscyphaceae</taxon>
        <taxon>Hyaloscypha</taxon>
        <taxon>Hyaloscypha bicolor</taxon>
    </lineage>
</organism>
<dbReference type="InParanoid" id="A0A2J6SFR1"/>
<dbReference type="AlphaFoldDB" id="A0A2J6SFR1"/>
<evidence type="ECO:0000313" key="3">
    <source>
        <dbReference type="Proteomes" id="UP000235371"/>
    </source>
</evidence>
<reference evidence="2 3" key="1">
    <citation type="submission" date="2016-04" db="EMBL/GenBank/DDBJ databases">
        <title>A degradative enzymes factory behind the ericoid mycorrhizal symbiosis.</title>
        <authorList>
            <consortium name="DOE Joint Genome Institute"/>
            <person name="Martino E."/>
            <person name="Morin E."/>
            <person name="Grelet G."/>
            <person name="Kuo A."/>
            <person name="Kohler A."/>
            <person name="Daghino S."/>
            <person name="Barry K."/>
            <person name="Choi C."/>
            <person name="Cichocki N."/>
            <person name="Clum A."/>
            <person name="Copeland A."/>
            <person name="Hainaut M."/>
            <person name="Haridas S."/>
            <person name="Labutti K."/>
            <person name="Lindquist E."/>
            <person name="Lipzen A."/>
            <person name="Khouja H.-R."/>
            <person name="Murat C."/>
            <person name="Ohm R."/>
            <person name="Olson A."/>
            <person name="Spatafora J."/>
            <person name="Veneault-Fourrey C."/>
            <person name="Henrissat B."/>
            <person name="Grigoriev I."/>
            <person name="Martin F."/>
            <person name="Perotto S."/>
        </authorList>
    </citation>
    <scope>NUCLEOTIDE SEQUENCE [LARGE SCALE GENOMIC DNA]</scope>
    <source>
        <strain evidence="2 3">E</strain>
    </source>
</reference>
<sequence>MGLRSSTLGSMDRQRAPPEQPNVRIKKEEMVLQLVFRKPTETLHATTAPVCPPPFSHFPNPRRVCVARPFDGWQATNVVGLFFRASTLHSFVSWEARLQRRSVGTALEAVGEGIGLLFQTSHFITTGYLQSLAHGRSSNDEAQAWGCGWTKVGRFDAGRRLQP</sequence>
<evidence type="ECO:0000313" key="2">
    <source>
        <dbReference type="EMBL" id="PMD49590.1"/>
    </source>
</evidence>